<accession>A0ABU2YJ16</accession>
<keyword evidence="2" id="KW-1185">Reference proteome</keyword>
<organism evidence="1 2">
    <name type="scientific">Microcosmobacter mediterraneus</name>
    <dbReference type="NCBI Taxonomy" id="3075607"/>
    <lineage>
        <taxon>Bacteria</taxon>
        <taxon>Pseudomonadati</taxon>
        <taxon>Bacteroidota</taxon>
        <taxon>Flavobacteriia</taxon>
        <taxon>Flavobacteriales</taxon>
        <taxon>Flavobacteriaceae</taxon>
        <taxon>Microcosmobacter</taxon>
    </lineage>
</organism>
<evidence type="ECO:0008006" key="3">
    <source>
        <dbReference type="Google" id="ProtNLM"/>
    </source>
</evidence>
<dbReference type="EMBL" id="JAVRIA010000001">
    <property type="protein sequence ID" value="MDT0557053.1"/>
    <property type="molecule type" value="Genomic_DNA"/>
</dbReference>
<name>A0ABU2YJ16_9FLAO</name>
<evidence type="ECO:0000313" key="1">
    <source>
        <dbReference type="EMBL" id="MDT0557053.1"/>
    </source>
</evidence>
<proteinExistence type="predicted"/>
<sequence length="262" mass="29574">MKKQRIIIVTTLLIICVLIFGFTNLNSSNTSDIRSSEVITIAVKDNSIPDLYYGIDTRFAAVKKVDVHNASTIYDFLNDGEKDQIEHINFVRITIVKDNQLSHVEAYGTNEQLTNTQLEILRATDYFSHFTVRTEFKAKNKETGKLEERFFGPHITVVPEKQAIYSEGKDALIEYLKVNSKESMKVIKGDKLGAIKLSFIVSKEGIVKNVKHDAMTTGYQSIDKKLMTLLKNIPGEWIPAETAKGVKIDQEFAFTFGPRDGC</sequence>
<dbReference type="Proteomes" id="UP001259492">
    <property type="component" value="Unassembled WGS sequence"/>
</dbReference>
<gene>
    <name evidence="1" type="ORF">RM697_00250</name>
</gene>
<reference evidence="1 2" key="1">
    <citation type="submission" date="2023-09" db="EMBL/GenBank/DDBJ databases">
        <authorList>
            <person name="Rey-Velasco X."/>
        </authorList>
    </citation>
    <scope>NUCLEOTIDE SEQUENCE [LARGE SCALE GENOMIC DNA]</scope>
    <source>
        <strain evidence="1 2">W332</strain>
    </source>
</reference>
<protein>
    <recommendedName>
        <fullName evidence="3">TonB C-terminal domain-containing protein</fullName>
    </recommendedName>
</protein>
<dbReference type="RefSeq" id="WP_311425827.1">
    <property type="nucleotide sequence ID" value="NZ_JAVRIA010000001.1"/>
</dbReference>
<comment type="caution">
    <text evidence="1">The sequence shown here is derived from an EMBL/GenBank/DDBJ whole genome shotgun (WGS) entry which is preliminary data.</text>
</comment>
<evidence type="ECO:0000313" key="2">
    <source>
        <dbReference type="Proteomes" id="UP001259492"/>
    </source>
</evidence>